<dbReference type="AlphaFoldDB" id="A0A3M8A4A6"/>
<evidence type="ECO:0000313" key="3">
    <source>
        <dbReference type="Proteomes" id="UP000275048"/>
    </source>
</evidence>
<accession>A0A3M8A4A6</accession>
<feature type="compositionally biased region" description="Low complexity" evidence="1">
    <location>
        <begin position="1"/>
        <end position="19"/>
    </location>
</feature>
<dbReference type="EMBL" id="RHHB01000038">
    <property type="protein sequence ID" value="RNB46058.1"/>
    <property type="molecule type" value="Genomic_DNA"/>
</dbReference>
<gene>
    <name evidence="2" type="ORF">EDM22_14795</name>
</gene>
<protein>
    <submittedName>
        <fullName evidence="2">Uncharacterized protein</fullName>
    </submittedName>
</protein>
<feature type="region of interest" description="Disordered" evidence="1">
    <location>
        <begin position="1"/>
        <end position="89"/>
    </location>
</feature>
<evidence type="ECO:0000313" key="2">
    <source>
        <dbReference type="EMBL" id="RNB46058.1"/>
    </source>
</evidence>
<reference evidence="2 3" key="1">
    <citation type="submission" date="2018-10" db="EMBL/GenBank/DDBJ databases">
        <title>Isolation, diversity and antibacterial activity of antinobacteria from the wheat rhizosphere soil.</title>
        <authorList>
            <person name="Sun T."/>
        </authorList>
    </citation>
    <scope>NUCLEOTIDE SEQUENCE [LARGE SCALE GENOMIC DNA]</scope>
    <source>
        <strain evidence="2 3">SJ-23</strain>
    </source>
</reference>
<feature type="compositionally biased region" description="Basic and acidic residues" evidence="1">
    <location>
        <begin position="67"/>
        <end position="78"/>
    </location>
</feature>
<comment type="caution">
    <text evidence="2">The sequence shown here is derived from an EMBL/GenBank/DDBJ whole genome shotgun (WGS) entry which is preliminary data.</text>
</comment>
<feature type="compositionally biased region" description="Low complexity" evidence="1">
    <location>
        <begin position="79"/>
        <end position="89"/>
    </location>
</feature>
<name>A0A3M8A4A6_9MICO</name>
<proteinExistence type="predicted"/>
<evidence type="ECO:0000256" key="1">
    <source>
        <dbReference type="SAM" id="MobiDB-lite"/>
    </source>
</evidence>
<keyword evidence="3" id="KW-1185">Reference proteome</keyword>
<sequence>MVPTSAGTTSTVATTRTGPFCRRTVDRTGAGDSGPAEPTRLRGRSDVTAARDREGPADLVGVTARLRASERGRSRSRSDWPISSSPLNS</sequence>
<organism evidence="2 3">
    <name type="scientific">Agromyces tardus</name>
    <dbReference type="NCBI Taxonomy" id="2583849"/>
    <lineage>
        <taxon>Bacteria</taxon>
        <taxon>Bacillati</taxon>
        <taxon>Actinomycetota</taxon>
        <taxon>Actinomycetes</taxon>
        <taxon>Micrococcales</taxon>
        <taxon>Microbacteriaceae</taxon>
        <taxon>Agromyces</taxon>
    </lineage>
</organism>
<dbReference type="Proteomes" id="UP000275048">
    <property type="component" value="Unassembled WGS sequence"/>
</dbReference>
<feature type="compositionally biased region" description="Basic and acidic residues" evidence="1">
    <location>
        <begin position="39"/>
        <end position="56"/>
    </location>
</feature>